<reference evidence="1" key="1">
    <citation type="journal article" date="2014" name="Int. J. Syst. Evol. Microbiol.">
        <title>Complete genome sequence of Corynebacterium casei LMG S-19264T (=DSM 44701T), isolated from a smear-ripened cheese.</title>
        <authorList>
            <consortium name="US DOE Joint Genome Institute (JGI-PGF)"/>
            <person name="Walter F."/>
            <person name="Albersmeier A."/>
            <person name="Kalinowski J."/>
            <person name="Ruckert C."/>
        </authorList>
    </citation>
    <scope>NUCLEOTIDE SEQUENCE</scope>
    <source>
        <strain evidence="1">KCTC 22169</strain>
    </source>
</reference>
<organism evidence="1 2">
    <name type="scientific">Saccharospirillum salsuginis</name>
    <dbReference type="NCBI Taxonomy" id="418750"/>
    <lineage>
        <taxon>Bacteria</taxon>
        <taxon>Pseudomonadati</taxon>
        <taxon>Pseudomonadota</taxon>
        <taxon>Gammaproteobacteria</taxon>
        <taxon>Oceanospirillales</taxon>
        <taxon>Saccharospirillaceae</taxon>
        <taxon>Saccharospirillum</taxon>
    </lineage>
</organism>
<evidence type="ECO:0000313" key="2">
    <source>
        <dbReference type="Proteomes" id="UP000626148"/>
    </source>
</evidence>
<protein>
    <submittedName>
        <fullName evidence="1">Uncharacterized protein</fullName>
    </submittedName>
</protein>
<dbReference type="AlphaFoldDB" id="A0A918KPS4"/>
<dbReference type="EMBL" id="BMXR01000015">
    <property type="protein sequence ID" value="GGX71830.1"/>
    <property type="molecule type" value="Genomic_DNA"/>
</dbReference>
<keyword evidence="2" id="KW-1185">Reference proteome</keyword>
<name>A0A918KPS4_9GAMM</name>
<evidence type="ECO:0000313" key="1">
    <source>
        <dbReference type="EMBL" id="GGX71830.1"/>
    </source>
</evidence>
<comment type="caution">
    <text evidence="1">The sequence shown here is derived from an EMBL/GenBank/DDBJ whole genome shotgun (WGS) entry which is preliminary data.</text>
</comment>
<dbReference type="Proteomes" id="UP000626148">
    <property type="component" value="Unassembled WGS sequence"/>
</dbReference>
<accession>A0A918KPS4</accession>
<sequence length="99" mass="10846">MSVSVVETKSAAADIGPTVWELDGPMPILNRSKTLMCIVVLPAWFGVGWERVVGQKSGAISAVEVSRGRELYTGFFCFLRQMSPLALLPYNTQAIIQSR</sequence>
<proteinExistence type="predicted"/>
<gene>
    <name evidence="1" type="ORF">GCM10007392_43990</name>
</gene>
<reference evidence="1" key="2">
    <citation type="submission" date="2020-09" db="EMBL/GenBank/DDBJ databases">
        <authorList>
            <person name="Sun Q."/>
            <person name="Kim S."/>
        </authorList>
    </citation>
    <scope>NUCLEOTIDE SEQUENCE</scope>
    <source>
        <strain evidence="1">KCTC 22169</strain>
    </source>
</reference>